<feature type="domain" description="4Fe-4S ferredoxin-type" evidence="1">
    <location>
        <begin position="54"/>
        <end position="82"/>
    </location>
</feature>
<dbReference type="PATRIC" id="fig|294671.3.peg.1552"/>
<evidence type="ECO:0000259" key="1">
    <source>
        <dbReference type="PROSITE" id="PS51379"/>
    </source>
</evidence>
<dbReference type="Pfam" id="PF13237">
    <property type="entry name" value="Fer4_10"/>
    <property type="match status" value="1"/>
</dbReference>
<dbReference type="KEGG" id="mol:YLM1_1489"/>
<dbReference type="RefSeq" id="WP_082762173.1">
    <property type="nucleotide sequence ID" value="NZ_CP014265.1"/>
</dbReference>
<dbReference type="Gene3D" id="3.30.70.20">
    <property type="match status" value="1"/>
</dbReference>
<reference evidence="2 4" key="1">
    <citation type="journal article" date="2016" name="Genome Announc.">
        <title>Draft Genome Sequence of the Rumen Methanogen Methanobrevibacter olleyae YLM1.</title>
        <authorList>
            <person name="Kelly W.J."/>
            <person name="Li D."/>
            <person name="Lambie S.C."/>
            <person name="Cox F."/>
            <person name="Attwood G.T."/>
            <person name="Altermann E."/>
            <person name="Leahy S.C."/>
        </authorList>
    </citation>
    <scope>NUCLEOTIDE SEQUENCE [LARGE SCALE GENOMIC DNA]</scope>
    <source>
        <strain evidence="2 4">YLM1</strain>
    </source>
</reference>
<dbReference type="Proteomes" id="UP000183442">
    <property type="component" value="Unassembled WGS sequence"/>
</dbReference>
<gene>
    <name evidence="3" type="ORF">SAMN02910297_01060</name>
    <name evidence="2" type="ORF">YLM1_1489</name>
</gene>
<dbReference type="GeneID" id="28489808"/>
<reference evidence="4" key="2">
    <citation type="submission" date="2016-02" db="EMBL/GenBank/DDBJ databases">
        <title>The draft genome sequence of the rumen methanogen Methanobrevibacter olleyae YLM1.</title>
        <authorList>
            <consortium name="New Zealand Agricultural Greenhouse Gas Research Centre/Pastoral Greenhouse Gas Research Consortium"/>
            <person name="Kelly W.J."/>
            <person name="Li D."/>
            <person name="Lambie S.C."/>
            <person name="Attwood G.T."/>
            <person name="Altermann E."/>
            <person name="Leahy S.C."/>
        </authorList>
    </citation>
    <scope>NUCLEOTIDE SEQUENCE [LARGE SCALE GENOMIC DNA]</scope>
    <source>
        <strain evidence="4">YLM1</strain>
    </source>
</reference>
<dbReference type="OrthoDB" id="2837at2157"/>
<dbReference type="SUPFAM" id="SSF54862">
    <property type="entry name" value="4Fe-4S ferredoxins"/>
    <property type="match status" value="1"/>
</dbReference>
<accession>A0A126R1Z3</accession>
<organism evidence="2 4">
    <name type="scientific">Methanobrevibacter olleyae</name>
    <dbReference type="NCBI Taxonomy" id="294671"/>
    <lineage>
        <taxon>Archaea</taxon>
        <taxon>Methanobacteriati</taxon>
        <taxon>Methanobacteriota</taxon>
        <taxon>Methanomada group</taxon>
        <taxon>Methanobacteria</taxon>
        <taxon>Methanobacteriales</taxon>
        <taxon>Methanobacteriaceae</taxon>
        <taxon>Methanobrevibacter</taxon>
    </lineage>
</organism>
<dbReference type="AlphaFoldDB" id="A0A126R1Z3"/>
<dbReference type="Proteomes" id="UP000066376">
    <property type="component" value="Chromosome"/>
</dbReference>
<sequence>MGIFSFFKKDKVEEDIAESHEESHIEINSDNCQACQRCVSVCPNNSFLIVDGKSSLKEDYICRDCKVCIAACPNECINFVNFKI</sequence>
<evidence type="ECO:0000313" key="3">
    <source>
        <dbReference type="EMBL" id="SFL50030.1"/>
    </source>
</evidence>
<dbReference type="EMBL" id="CP014265">
    <property type="protein sequence ID" value="AMK16046.1"/>
    <property type="molecule type" value="Genomic_DNA"/>
</dbReference>
<proteinExistence type="predicted"/>
<dbReference type="EMBL" id="FOTL01000015">
    <property type="protein sequence ID" value="SFL50030.1"/>
    <property type="molecule type" value="Genomic_DNA"/>
</dbReference>
<feature type="domain" description="4Fe-4S ferredoxin-type" evidence="1">
    <location>
        <begin position="23"/>
        <end position="52"/>
    </location>
</feature>
<keyword evidence="4" id="KW-1185">Reference proteome</keyword>
<dbReference type="PROSITE" id="PS00198">
    <property type="entry name" value="4FE4S_FER_1"/>
    <property type="match status" value="2"/>
</dbReference>
<dbReference type="STRING" id="294671.YLM1_1489"/>
<reference evidence="3" key="4">
    <citation type="submission" date="2016-10" db="EMBL/GenBank/DDBJ databases">
        <authorList>
            <person name="de Groot N.N."/>
        </authorList>
    </citation>
    <scope>NUCLEOTIDE SEQUENCE [LARGE SCALE GENOMIC DNA]</scope>
    <source>
        <strain evidence="3">DSM 16632</strain>
    </source>
</reference>
<evidence type="ECO:0000313" key="4">
    <source>
        <dbReference type="Proteomes" id="UP000066376"/>
    </source>
</evidence>
<dbReference type="PROSITE" id="PS51379">
    <property type="entry name" value="4FE4S_FER_2"/>
    <property type="match status" value="2"/>
</dbReference>
<name>A0A126R1Z3_METOL</name>
<protein>
    <submittedName>
        <fullName evidence="3">4Fe-4S binding domain-containing protein</fullName>
    </submittedName>
    <submittedName>
        <fullName evidence="2">4Fe-4S ferredoxin iron-sulfur binding domain-containing protein</fullName>
    </submittedName>
</protein>
<dbReference type="GO" id="GO:0016491">
    <property type="term" value="F:oxidoreductase activity"/>
    <property type="evidence" value="ECO:0007669"/>
    <property type="project" value="UniProtKB-ARBA"/>
</dbReference>
<evidence type="ECO:0000313" key="2">
    <source>
        <dbReference type="EMBL" id="AMK16046.1"/>
    </source>
</evidence>
<dbReference type="InterPro" id="IPR017896">
    <property type="entry name" value="4Fe4S_Fe-S-bd"/>
</dbReference>
<reference evidence="5" key="3">
    <citation type="submission" date="2016-10" db="EMBL/GenBank/DDBJ databases">
        <authorList>
            <person name="Varghese N."/>
        </authorList>
    </citation>
    <scope>NUCLEOTIDE SEQUENCE [LARGE SCALE GENOMIC DNA]</scope>
    <source>
        <strain evidence="5">DSM 16632</strain>
    </source>
</reference>
<dbReference type="InterPro" id="IPR017900">
    <property type="entry name" value="4Fe4S_Fe_S_CS"/>
</dbReference>
<evidence type="ECO:0000313" key="5">
    <source>
        <dbReference type="Proteomes" id="UP000183442"/>
    </source>
</evidence>